<evidence type="ECO:0000313" key="2">
    <source>
        <dbReference type="EMBL" id="ADY00832.1"/>
    </source>
</evidence>
<protein>
    <submittedName>
        <fullName evidence="2">4Fe-4S ferredoxin iron-sulfur binding domain protein</fullName>
    </submittedName>
</protein>
<gene>
    <name evidence="2" type="ordered locus">VMUT_0621</name>
</gene>
<dbReference type="AlphaFoldDB" id="F0QVH9"/>
<dbReference type="KEGG" id="vmo:VMUT_0621"/>
<dbReference type="InterPro" id="IPR017896">
    <property type="entry name" value="4Fe4S_Fe-S-bd"/>
</dbReference>
<evidence type="ECO:0000259" key="1">
    <source>
        <dbReference type="PROSITE" id="PS51379"/>
    </source>
</evidence>
<name>F0QVH9_VULM7</name>
<proteinExistence type="predicted"/>
<dbReference type="HOGENOM" id="CLU_536000_0_0_2"/>
<dbReference type="SUPFAM" id="SSF54862">
    <property type="entry name" value="4Fe-4S ferredoxins"/>
    <property type="match status" value="1"/>
</dbReference>
<dbReference type="STRING" id="985053.VMUT_0621"/>
<accession>F0QVH9</accession>
<dbReference type="eggNOG" id="arCOG01609">
    <property type="taxonomic scope" value="Archaea"/>
</dbReference>
<dbReference type="EMBL" id="CP002529">
    <property type="protein sequence ID" value="ADY00832.1"/>
    <property type="molecule type" value="Genomic_DNA"/>
</dbReference>
<dbReference type="RefSeq" id="WP_013603995.1">
    <property type="nucleotide sequence ID" value="NC_015151.1"/>
</dbReference>
<keyword evidence="3" id="KW-1185">Reference proteome</keyword>
<dbReference type="eggNOG" id="arCOG05466">
    <property type="taxonomic scope" value="Archaea"/>
</dbReference>
<dbReference type="Proteomes" id="UP000007485">
    <property type="component" value="Chromosome"/>
</dbReference>
<reference evidence="2 3" key="1">
    <citation type="journal article" date="2011" name="J. Bacteriol.">
        <title>Complete genome sequence of 'Vulcanisaeta moutnovskia' strain 768-28, a novel member of the hyperthermophilic crenarchaeal genus vulcanisaeta.</title>
        <authorList>
            <person name="Gumerov V.M."/>
            <person name="Mardanov A.V."/>
            <person name="Beletsky A.V."/>
            <person name="Prokofeva M.I."/>
            <person name="Bonch-Osmolovskaya E.A."/>
            <person name="Ravin N.V."/>
            <person name="Skryabin K.G."/>
        </authorList>
    </citation>
    <scope>NUCLEOTIDE SEQUENCE [LARGE SCALE GENOMIC DNA]</scope>
    <source>
        <strain evidence="2 3">768-28</strain>
    </source>
</reference>
<dbReference type="OrthoDB" id="15347at2157"/>
<organism evidence="2 3">
    <name type="scientific">Vulcanisaeta moutnovskia (strain 768-28)</name>
    <dbReference type="NCBI Taxonomy" id="985053"/>
    <lineage>
        <taxon>Archaea</taxon>
        <taxon>Thermoproteota</taxon>
        <taxon>Thermoprotei</taxon>
        <taxon>Thermoproteales</taxon>
        <taxon>Thermoproteaceae</taxon>
        <taxon>Vulcanisaeta</taxon>
    </lineage>
</organism>
<feature type="domain" description="4Fe-4S ferredoxin-type" evidence="1">
    <location>
        <begin position="453"/>
        <end position="474"/>
    </location>
</feature>
<sequence length="508" mass="57376">MHDVRGSIMRITDALRNSFNDVLITGSYLINKVFSIKTSPENTINEAEALSGMFRDVAVLIDDIGFLNSLGSLGVAKVRGSLTVFVYDIHDVRPFCNLMNLPCLEPWDQESLSKAIKESRDYSEAFELPYVVRLGPWLSIGESVSGIGVRHREPTFNKNWGETMRWGLNRLLDGVRRDMPEEVRVRSRDNITIINKGDGVLVSGSAWPFIKDHIDRVSNYSIVLSLYVNPLPKNSINAKYVVDPGDYLVRELSVNKLMSEDIDKWYNDLINNIIQQFFFREPGDPLMIIEWLFSKYRRQGEVPIIAIDPAYAHLIDIEGLTPSYDMLPTFFEPRSFDQIIDIVINPLMAVLAFLKSGYNYGRLIAVANPCTLMNQEKIIREIIDIKNEYLIIIPLIKDECKDAINVLSQIGVNYKVINYDPSTPLASLSGLLSIINSRGIVIVNIITNSMGKYMFKIDDEYCDNCGDCLRIKCPAIQLSRKPIIDTKICIGCGICQLVCSRGAIVKIP</sequence>
<dbReference type="GeneID" id="10288273"/>
<dbReference type="PROSITE" id="PS51379">
    <property type="entry name" value="4FE4S_FER_2"/>
    <property type="match status" value="2"/>
</dbReference>
<dbReference type="Gene3D" id="3.30.70.20">
    <property type="match status" value="1"/>
</dbReference>
<evidence type="ECO:0000313" key="3">
    <source>
        <dbReference type="Proteomes" id="UP000007485"/>
    </source>
</evidence>
<feature type="domain" description="4Fe-4S ferredoxin-type" evidence="1">
    <location>
        <begin position="480"/>
        <end position="508"/>
    </location>
</feature>